<dbReference type="EMBL" id="CAJVQB010025715">
    <property type="protein sequence ID" value="CAG8807014.1"/>
    <property type="molecule type" value="Genomic_DNA"/>
</dbReference>
<feature type="compositionally biased region" description="Polar residues" evidence="1">
    <location>
        <begin position="88"/>
        <end position="102"/>
    </location>
</feature>
<gene>
    <name evidence="3" type="ORF">GMARGA_LOCUS24417</name>
</gene>
<evidence type="ECO:0000313" key="3">
    <source>
        <dbReference type="EMBL" id="CAG8807014.1"/>
    </source>
</evidence>
<comment type="caution">
    <text evidence="3">The sequence shown here is derived from an EMBL/GenBank/DDBJ whole genome shotgun (WGS) entry which is preliminary data.</text>
</comment>
<feature type="region of interest" description="Disordered" evidence="1">
    <location>
        <begin position="88"/>
        <end position="134"/>
    </location>
</feature>
<evidence type="ECO:0000313" key="4">
    <source>
        <dbReference type="Proteomes" id="UP000789901"/>
    </source>
</evidence>
<evidence type="ECO:0000256" key="1">
    <source>
        <dbReference type="SAM" id="MobiDB-lite"/>
    </source>
</evidence>
<name>A0ABN7VZ36_GIGMA</name>
<sequence length="134" mass="15367">ANVALLEFLTSNFAGFPTFNAPFSKSVKYWVTIINTFIKSIPQLVIQGLYLRYTVEYKAIPFLTLLVSVIALLNDIILKLFKFFGSRNESGNEDNNLCENYTNDNIQLENDENDNEENNNRESSTFIPNEDQIN</sequence>
<feature type="compositionally biased region" description="Polar residues" evidence="1">
    <location>
        <begin position="123"/>
        <end position="134"/>
    </location>
</feature>
<keyword evidence="2" id="KW-0812">Transmembrane</keyword>
<reference evidence="3 4" key="1">
    <citation type="submission" date="2021-06" db="EMBL/GenBank/DDBJ databases">
        <authorList>
            <person name="Kallberg Y."/>
            <person name="Tangrot J."/>
            <person name="Rosling A."/>
        </authorList>
    </citation>
    <scope>NUCLEOTIDE SEQUENCE [LARGE SCALE GENOMIC DNA]</scope>
    <source>
        <strain evidence="3 4">120-4 pot B 10/14</strain>
    </source>
</reference>
<accession>A0ABN7VZ36</accession>
<keyword evidence="2" id="KW-0472">Membrane</keyword>
<feature type="non-terminal residue" evidence="3">
    <location>
        <position position="1"/>
    </location>
</feature>
<feature type="transmembrane region" description="Helical" evidence="2">
    <location>
        <begin position="59"/>
        <end position="78"/>
    </location>
</feature>
<proteinExistence type="predicted"/>
<evidence type="ECO:0000256" key="2">
    <source>
        <dbReference type="SAM" id="Phobius"/>
    </source>
</evidence>
<keyword evidence="4" id="KW-1185">Reference proteome</keyword>
<dbReference type="Proteomes" id="UP000789901">
    <property type="component" value="Unassembled WGS sequence"/>
</dbReference>
<protein>
    <submittedName>
        <fullName evidence="3">32613_t:CDS:1</fullName>
    </submittedName>
</protein>
<organism evidence="3 4">
    <name type="scientific">Gigaspora margarita</name>
    <dbReference type="NCBI Taxonomy" id="4874"/>
    <lineage>
        <taxon>Eukaryota</taxon>
        <taxon>Fungi</taxon>
        <taxon>Fungi incertae sedis</taxon>
        <taxon>Mucoromycota</taxon>
        <taxon>Glomeromycotina</taxon>
        <taxon>Glomeromycetes</taxon>
        <taxon>Diversisporales</taxon>
        <taxon>Gigasporaceae</taxon>
        <taxon>Gigaspora</taxon>
    </lineage>
</organism>
<keyword evidence="2" id="KW-1133">Transmembrane helix</keyword>